<dbReference type="PANTHER" id="PTHR30603">
    <property type="entry name" value="RNA POLYMERASE SIGMA FACTOR RPO"/>
    <property type="match status" value="1"/>
</dbReference>
<dbReference type="RefSeq" id="WP_167546939.1">
    <property type="nucleotide sequence ID" value="NZ_CP036264.1"/>
</dbReference>
<dbReference type="InterPro" id="IPR013324">
    <property type="entry name" value="RNA_pol_sigma_r3/r4-like"/>
</dbReference>
<dbReference type="InterPro" id="IPR014284">
    <property type="entry name" value="RNA_pol_sigma-70_dom"/>
</dbReference>
<sequence>MSSDNGRATLDAFSQTPSDSFADRKLTTVFRPDSSSRPAAANRRGNRAPSQPDAAGKGVDWAQSAEDPVQLYLLRIQRAGLLTREQETLLARKIDLHRKRFRVSLLAADFVLRDAVGLLTRVHAGELRFDRYVQVAVSDQLEKDQILGRMPHNLRTLEALVRQNHDDYQRVIATTNRRRRDALWNKILHRRRRAIRLVEELGLRIEFLSRQTEKLFAIDRRVQQLADRDDPAAKAELAEILASVQQTPEAFSRQITRIRNAHAQFNTAKNELCESNLRLVVSIAKKYRNRGLAFLDLIQEGNAGLIRAVEKFEHQRGFKFCTYATWWIRQAITRAICDQGRTIRVPAHVNPEITRIKRIDNDLRHELGRAPSDEEIASAAETSSEQAEVILRAGQSLASLQQPVGADENGELGDLIEASHSERPERNTDLRMLNQRLHRILEERLSWREREILKMRFGLGDGHEYTLTEVSQVFRVSRERVRQIENRALKKLAEGGSNAQLIGFVD</sequence>
<evidence type="ECO:0000256" key="2">
    <source>
        <dbReference type="ARBA" id="ARBA00023015"/>
    </source>
</evidence>
<evidence type="ECO:0000313" key="11">
    <source>
        <dbReference type="Proteomes" id="UP000321353"/>
    </source>
</evidence>
<comment type="similarity">
    <text evidence="1 6">Belongs to the sigma-70 factor family.</text>
</comment>
<reference evidence="10 11" key="1">
    <citation type="submission" date="2019-02" db="EMBL/GenBank/DDBJ databases">
        <title>Planctomycetal bacteria perform biofilm scaping via a novel small molecule.</title>
        <authorList>
            <person name="Jeske O."/>
            <person name="Boedeker C."/>
            <person name="Wiegand S."/>
            <person name="Breitling P."/>
            <person name="Kallscheuer N."/>
            <person name="Jogler M."/>
            <person name="Rohde M."/>
            <person name="Petersen J."/>
            <person name="Medema M.H."/>
            <person name="Surup F."/>
            <person name="Jogler C."/>
        </authorList>
    </citation>
    <scope>NUCLEOTIDE SEQUENCE [LARGE SCALE GENOMIC DNA]</scope>
    <source>
        <strain evidence="10 11">Mal15</strain>
    </source>
</reference>
<accession>A0A5B9MI78</accession>
<evidence type="ECO:0000256" key="4">
    <source>
        <dbReference type="ARBA" id="ARBA00023125"/>
    </source>
</evidence>
<evidence type="ECO:0000256" key="7">
    <source>
        <dbReference type="SAM" id="MobiDB-lite"/>
    </source>
</evidence>
<dbReference type="Pfam" id="PF04542">
    <property type="entry name" value="Sigma70_r2"/>
    <property type="match status" value="1"/>
</dbReference>
<dbReference type="GO" id="GO:0016987">
    <property type="term" value="F:sigma factor activity"/>
    <property type="evidence" value="ECO:0007669"/>
    <property type="project" value="UniProtKB-KW"/>
</dbReference>
<keyword evidence="4 6" id="KW-0238">DNA-binding</keyword>
<keyword evidence="3 6" id="KW-0731">Sigma factor</keyword>
<dbReference type="FunFam" id="1.10.601.10:FF:000001">
    <property type="entry name" value="RNA polymerase sigma factor SigA"/>
    <property type="match status" value="1"/>
</dbReference>
<dbReference type="GO" id="GO:0003677">
    <property type="term" value="F:DNA binding"/>
    <property type="evidence" value="ECO:0007669"/>
    <property type="project" value="UniProtKB-KW"/>
</dbReference>
<feature type="domain" description="RNA polymerase sigma-70" evidence="8">
    <location>
        <begin position="296"/>
        <end position="309"/>
    </location>
</feature>
<dbReference type="PANTHER" id="PTHR30603:SF60">
    <property type="entry name" value="RNA POLYMERASE SIGMA FACTOR RPOD"/>
    <property type="match status" value="1"/>
</dbReference>
<feature type="region of interest" description="Disordered" evidence="7">
    <location>
        <begin position="1"/>
        <end position="58"/>
    </location>
</feature>
<name>A0A5B9MI78_9BACT</name>
<feature type="compositionally biased region" description="Polar residues" evidence="7">
    <location>
        <begin position="1"/>
        <end position="19"/>
    </location>
</feature>
<gene>
    <name evidence="10" type="primary">sigA_4</name>
    <name evidence="10" type="ORF">Mal15_42800</name>
</gene>
<dbReference type="SUPFAM" id="SSF88946">
    <property type="entry name" value="Sigma2 domain of RNA polymerase sigma factors"/>
    <property type="match status" value="1"/>
</dbReference>
<dbReference type="InterPro" id="IPR013325">
    <property type="entry name" value="RNA_pol_sigma_r2"/>
</dbReference>
<dbReference type="PROSITE" id="PS00716">
    <property type="entry name" value="SIGMA70_2"/>
    <property type="match status" value="1"/>
</dbReference>
<evidence type="ECO:0000313" key="10">
    <source>
        <dbReference type="EMBL" id="QEG00210.1"/>
    </source>
</evidence>
<dbReference type="PROSITE" id="PS00715">
    <property type="entry name" value="SIGMA70_1"/>
    <property type="match status" value="1"/>
</dbReference>
<dbReference type="EMBL" id="CP036264">
    <property type="protein sequence ID" value="QEG00210.1"/>
    <property type="molecule type" value="Genomic_DNA"/>
</dbReference>
<dbReference type="KEGG" id="smam:Mal15_42800"/>
<dbReference type="Proteomes" id="UP000321353">
    <property type="component" value="Chromosome"/>
</dbReference>
<keyword evidence="2 6" id="KW-0805">Transcription regulation</keyword>
<evidence type="ECO:0000256" key="3">
    <source>
        <dbReference type="ARBA" id="ARBA00023082"/>
    </source>
</evidence>
<proteinExistence type="inferred from homology"/>
<dbReference type="InterPro" id="IPR000943">
    <property type="entry name" value="RNA_pol_sigma70"/>
</dbReference>
<dbReference type="Pfam" id="PF04539">
    <property type="entry name" value="Sigma70_r3"/>
    <property type="match status" value="1"/>
</dbReference>
<organism evidence="10 11">
    <name type="scientific">Stieleria maiorica</name>
    <dbReference type="NCBI Taxonomy" id="2795974"/>
    <lineage>
        <taxon>Bacteria</taxon>
        <taxon>Pseudomonadati</taxon>
        <taxon>Planctomycetota</taxon>
        <taxon>Planctomycetia</taxon>
        <taxon>Pirellulales</taxon>
        <taxon>Pirellulaceae</taxon>
        <taxon>Stieleria</taxon>
    </lineage>
</organism>
<dbReference type="GO" id="GO:0006352">
    <property type="term" value="P:DNA-templated transcription initiation"/>
    <property type="evidence" value="ECO:0007669"/>
    <property type="project" value="InterPro"/>
</dbReference>
<dbReference type="CDD" id="cd06171">
    <property type="entry name" value="Sigma70_r4"/>
    <property type="match status" value="1"/>
</dbReference>
<dbReference type="InterPro" id="IPR009042">
    <property type="entry name" value="RNA_pol_sigma70_r1_2"/>
</dbReference>
<dbReference type="InterPro" id="IPR007624">
    <property type="entry name" value="RNA_pol_sigma70_r3"/>
</dbReference>
<evidence type="ECO:0000256" key="5">
    <source>
        <dbReference type="ARBA" id="ARBA00023163"/>
    </source>
</evidence>
<dbReference type="AlphaFoldDB" id="A0A5B9MI78"/>
<evidence type="ECO:0000256" key="1">
    <source>
        <dbReference type="ARBA" id="ARBA00007788"/>
    </source>
</evidence>
<keyword evidence="11" id="KW-1185">Reference proteome</keyword>
<evidence type="ECO:0000256" key="6">
    <source>
        <dbReference type="RuleBase" id="RU362124"/>
    </source>
</evidence>
<dbReference type="NCBIfam" id="TIGR02937">
    <property type="entry name" value="sigma70-ECF"/>
    <property type="match status" value="1"/>
</dbReference>
<evidence type="ECO:0000259" key="9">
    <source>
        <dbReference type="PROSITE" id="PS00716"/>
    </source>
</evidence>
<dbReference type="Gene3D" id="1.10.10.10">
    <property type="entry name" value="Winged helix-like DNA-binding domain superfamily/Winged helix DNA-binding domain"/>
    <property type="match status" value="2"/>
</dbReference>
<dbReference type="Pfam" id="PF04545">
    <property type="entry name" value="Sigma70_r4"/>
    <property type="match status" value="1"/>
</dbReference>
<keyword evidence="5 6" id="KW-0804">Transcription</keyword>
<dbReference type="InterPro" id="IPR007630">
    <property type="entry name" value="RNA_pol_sigma70_r4"/>
</dbReference>
<feature type="compositionally biased region" description="Low complexity" evidence="7">
    <location>
        <begin position="35"/>
        <end position="50"/>
    </location>
</feature>
<dbReference type="InterPro" id="IPR036388">
    <property type="entry name" value="WH-like_DNA-bd_sf"/>
</dbReference>
<dbReference type="InterPro" id="IPR007627">
    <property type="entry name" value="RNA_pol_sigma70_r2"/>
</dbReference>
<dbReference type="InterPro" id="IPR050239">
    <property type="entry name" value="Sigma-70_RNA_pol_init_factors"/>
</dbReference>
<evidence type="ECO:0000259" key="8">
    <source>
        <dbReference type="PROSITE" id="PS00715"/>
    </source>
</evidence>
<dbReference type="Pfam" id="PF00140">
    <property type="entry name" value="Sigma70_r1_2"/>
    <property type="match status" value="1"/>
</dbReference>
<comment type="function">
    <text evidence="6">Sigma factors are initiation factors that promote the attachment of RNA polymerase to specific initiation sites and are then released.</text>
</comment>
<feature type="domain" description="RNA polymerase sigma-70" evidence="9">
    <location>
        <begin position="466"/>
        <end position="492"/>
    </location>
</feature>
<dbReference type="Gene3D" id="1.10.601.10">
    <property type="entry name" value="RNA Polymerase Primary Sigma Factor"/>
    <property type="match status" value="1"/>
</dbReference>
<dbReference type="PRINTS" id="PR00046">
    <property type="entry name" value="SIGMA70FCT"/>
</dbReference>
<protein>
    <recommendedName>
        <fullName evidence="6">RNA polymerase sigma factor</fullName>
    </recommendedName>
</protein>
<dbReference type="SUPFAM" id="SSF88659">
    <property type="entry name" value="Sigma3 and sigma4 domains of RNA polymerase sigma factors"/>
    <property type="match status" value="2"/>
</dbReference>